<name>A0A8J2R2T9_9NEOP</name>
<dbReference type="Proteomes" id="UP000789524">
    <property type="component" value="Unassembled WGS sequence"/>
</dbReference>
<keyword evidence="2" id="KW-0732">Signal</keyword>
<reference evidence="3" key="1">
    <citation type="submission" date="2021-09" db="EMBL/GenBank/DDBJ databases">
        <authorList>
            <person name="Martin H S."/>
        </authorList>
    </citation>
    <scope>NUCLEOTIDE SEQUENCE</scope>
</reference>
<accession>A0A8J2R2T9</accession>
<sequence>MAVAIILTIAAFTIPFQEIRGQPNLGNGGSNQNNMNQGFQTNSPKSAVDLTQNSGNLATNINSQLQTNLPQALSSLTMPPLFSLQPQQSMQPLLNQPQVTFQQPYQQLNSGQSFLQQSLLPSSSVIQQNPSQQANGFVPAFNHFSYSQQLPISGHLVNVPSLSISNPASIVSAYTAMPNCGCTQTGFMPNTANTYLSQVSSIPMTERAQVITSYSTLPYTSVLSPNPSTFTNSAILPYQNQIIGLLNNPLIEDKLAIDENELQDPENINDLLLSLLQTPKHPSRVLPFPYNSLQGQKGTKSSQLKSLLPVIFNLLKEKKERCNCDNPCKCRRRTRKGSEPQISSGYSKKKEYGSVREGIFKNNSEENQRKVNDYKRFNKFRKTIDESNESSEYEDFFEDDN</sequence>
<feature type="compositionally biased region" description="Polar residues" evidence="1">
    <location>
        <begin position="41"/>
        <end position="51"/>
    </location>
</feature>
<dbReference type="AlphaFoldDB" id="A0A8J2R2T9"/>
<feature type="region of interest" description="Disordered" evidence="1">
    <location>
        <begin position="23"/>
        <end position="51"/>
    </location>
</feature>
<evidence type="ECO:0000313" key="3">
    <source>
        <dbReference type="EMBL" id="CAG9576049.1"/>
    </source>
</evidence>
<evidence type="ECO:0000256" key="2">
    <source>
        <dbReference type="SAM" id="SignalP"/>
    </source>
</evidence>
<gene>
    <name evidence="3" type="ORF">DCHRY22_LOCUS11814</name>
</gene>
<feature type="compositionally biased region" description="Low complexity" evidence="1">
    <location>
        <begin position="23"/>
        <end position="40"/>
    </location>
</feature>
<proteinExistence type="predicted"/>
<dbReference type="EMBL" id="CAKASE010000074">
    <property type="protein sequence ID" value="CAG9576049.1"/>
    <property type="molecule type" value="Genomic_DNA"/>
</dbReference>
<feature type="signal peptide" evidence="2">
    <location>
        <begin position="1"/>
        <end position="21"/>
    </location>
</feature>
<organism evidence="3 4">
    <name type="scientific">Danaus chrysippus</name>
    <name type="common">African queen</name>
    <dbReference type="NCBI Taxonomy" id="151541"/>
    <lineage>
        <taxon>Eukaryota</taxon>
        <taxon>Metazoa</taxon>
        <taxon>Ecdysozoa</taxon>
        <taxon>Arthropoda</taxon>
        <taxon>Hexapoda</taxon>
        <taxon>Insecta</taxon>
        <taxon>Pterygota</taxon>
        <taxon>Neoptera</taxon>
        <taxon>Endopterygota</taxon>
        <taxon>Lepidoptera</taxon>
        <taxon>Glossata</taxon>
        <taxon>Ditrysia</taxon>
        <taxon>Papilionoidea</taxon>
        <taxon>Nymphalidae</taxon>
        <taxon>Danainae</taxon>
        <taxon>Danaini</taxon>
        <taxon>Danaina</taxon>
        <taxon>Danaus</taxon>
        <taxon>Anosia</taxon>
    </lineage>
</organism>
<feature type="chain" id="PRO_5035214450" evidence="2">
    <location>
        <begin position="22"/>
        <end position="401"/>
    </location>
</feature>
<dbReference type="OrthoDB" id="7443545at2759"/>
<evidence type="ECO:0000313" key="4">
    <source>
        <dbReference type="Proteomes" id="UP000789524"/>
    </source>
</evidence>
<comment type="caution">
    <text evidence="3">The sequence shown here is derived from an EMBL/GenBank/DDBJ whole genome shotgun (WGS) entry which is preliminary data.</text>
</comment>
<keyword evidence="4" id="KW-1185">Reference proteome</keyword>
<evidence type="ECO:0000256" key="1">
    <source>
        <dbReference type="SAM" id="MobiDB-lite"/>
    </source>
</evidence>
<protein>
    <submittedName>
        <fullName evidence="3">(African queen) hypothetical protein</fullName>
    </submittedName>
</protein>